<accession>A0A816YJP3</accession>
<sequence length="245" mass="28264">ESNLISLISQVMRSLDEDCTVPEWESKIISLIIQIVSLVRTMDLALQPKPEARLMSLITQTVTLFNSVDSDLNLKSLVDRTLEVWQDPELISLISLIRQIVSVVIYLNSKLKNLISLCPQVGGYFSEGKFQMAREVKWTSDGTWNYFLGKWKKFSLTGEVATHFRCESCNGKYHKEYEMAPLQIKPHLHQKYYLPLVLKKMTTLNIIRTNVQFVIKAWYLVSSMSAVKKNAGFSYMFTVQRFLSH</sequence>
<dbReference type="EMBL" id="HG994361">
    <property type="protein sequence ID" value="CAF2161518.1"/>
    <property type="molecule type" value="Genomic_DNA"/>
</dbReference>
<proteinExistence type="predicted"/>
<dbReference type="Proteomes" id="UP001295469">
    <property type="component" value="Chromosome A07"/>
</dbReference>
<evidence type="ECO:0000313" key="1">
    <source>
        <dbReference type="EMBL" id="CAF2161518.1"/>
    </source>
</evidence>
<gene>
    <name evidence="1" type="ORF">DARMORV10_A07P13530.1</name>
</gene>
<feature type="non-terminal residue" evidence="1">
    <location>
        <position position="245"/>
    </location>
</feature>
<organism evidence="1">
    <name type="scientific">Brassica napus</name>
    <name type="common">Rape</name>
    <dbReference type="NCBI Taxonomy" id="3708"/>
    <lineage>
        <taxon>Eukaryota</taxon>
        <taxon>Viridiplantae</taxon>
        <taxon>Streptophyta</taxon>
        <taxon>Embryophyta</taxon>
        <taxon>Tracheophyta</taxon>
        <taxon>Spermatophyta</taxon>
        <taxon>Magnoliopsida</taxon>
        <taxon>eudicotyledons</taxon>
        <taxon>Gunneridae</taxon>
        <taxon>Pentapetalae</taxon>
        <taxon>rosids</taxon>
        <taxon>malvids</taxon>
        <taxon>Brassicales</taxon>
        <taxon>Brassicaceae</taxon>
        <taxon>Brassiceae</taxon>
        <taxon>Brassica</taxon>
    </lineage>
</organism>
<name>A0A816YJP3_BRANA</name>
<dbReference type="AlphaFoldDB" id="A0A816YJP3"/>
<protein>
    <submittedName>
        <fullName evidence="1">(rape) hypothetical protein</fullName>
    </submittedName>
</protein>
<reference evidence="1" key="1">
    <citation type="submission" date="2021-01" db="EMBL/GenBank/DDBJ databases">
        <authorList>
            <consortium name="Genoscope - CEA"/>
            <person name="William W."/>
        </authorList>
    </citation>
    <scope>NUCLEOTIDE SEQUENCE</scope>
</reference>